<dbReference type="InterPro" id="IPR013784">
    <property type="entry name" value="Carb-bd-like_fold"/>
</dbReference>
<feature type="non-terminal residue" evidence="2">
    <location>
        <position position="1"/>
    </location>
</feature>
<name>A0A813GBU3_POLGL</name>
<dbReference type="GO" id="GO:2001070">
    <property type="term" value="F:starch binding"/>
    <property type="evidence" value="ECO:0007669"/>
    <property type="project" value="InterPro"/>
</dbReference>
<evidence type="ECO:0000259" key="1">
    <source>
        <dbReference type="PROSITE" id="PS51166"/>
    </source>
</evidence>
<dbReference type="GO" id="GO:0016020">
    <property type="term" value="C:membrane"/>
    <property type="evidence" value="ECO:0007669"/>
    <property type="project" value="TreeGrafter"/>
</dbReference>
<gene>
    <name evidence="2" type="ORF">PGLA1383_LOCUS37875</name>
</gene>
<dbReference type="PANTHER" id="PTHR15048">
    <property type="entry name" value="STARCH-BINDING DOMAIN-CONTAINING PROTEIN 1"/>
    <property type="match status" value="1"/>
</dbReference>
<dbReference type="InterPro" id="IPR002044">
    <property type="entry name" value="CBM20"/>
</dbReference>
<comment type="caution">
    <text evidence="2">The sequence shown here is derived from an EMBL/GenBank/DDBJ whole genome shotgun (WGS) entry which is preliminary data.</text>
</comment>
<dbReference type="OrthoDB" id="533354at2759"/>
<dbReference type="Pfam" id="PF00686">
    <property type="entry name" value="CBM_20"/>
    <property type="match status" value="2"/>
</dbReference>
<feature type="domain" description="CBM20" evidence="1">
    <location>
        <begin position="125"/>
        <end position="223"/>
    </location>
</feature>
<keyword evidence="3" id="KW-1185">Reference proteome</keyword>
<proteinExistence type="predicted"/>
<organism evidence="2 3">
    <name type="scientific">Polarella glacialis</name>
    <name type="common">Dinoflagellate</name>
    <dbReference type="NCBI Taxonomy" id="89957"/>
    <lineage>
        <taxon>Eukaryota</taxon>
        <taxon>Sar</taxon>
        <taxon>Alveolata</taxon>
        <taxon>Dinophyceae</taxon>
        <taxon>Suessiales</taxon>
        <taxon>Suessiaceae</taxon>
        <taxon>Polarella</taxon>
    </lineage>
</organism>
<dbReference type="AlphaFoldDB" id="A0A813GBU3"/>
<accession>A0A813GBU3</accession>
<sequence length="223" mass="23613">GYFPMAEHVLAAGQCLAADDADEYLAAKDVRELTVLAFGDDAISACEWRLVGASEALGAWNPKQGLLFRSVSSALQLRAAVLRLPEATADGRALECKLVAGHPRQGADGKTWEWESGPNRQLPLFSSCGMVSFRFGSCSPNSSVGALTLQASCTVTAPGDILLAVGSSPALGSWDPTKGCHLTTRPSTFPLWTGVALLELGEEVSWKLVILHADGSLSWERGK</sequence>
<dbReference type="EMBL" id="CAJNNV010027413">
    <property type="protein sequence ID" value="CAE8620315.1"/>
    <property type="molecule type" value="Genomic_DNA"/>
</dbReference>
<dbReference type="InterPro" id="IPR013783">
    <property type="entry name" value="Ig-like_fold"/>
</dbReference>
<dbReference type="Proteomes" id="UP000654075">
    <property type="component" value="Unassembled WGS sequence"/>
</dbReference>
<evidence type="ECO:0000313" key="3">
    <source>
        <dbReference type="Proteomes" id="UP000654075"/>
    </source>
</evidence>
<dbReference type="SUPFAM" id="SSF49452">
    <property type="entry name" value="Starch-binding domain-like"/>
    <property type="match status" value="2"/>
</dbReference>
<protein>
    <recommendedName>
        <fullName evidence="1">CBM20 domain-containing protein</fullName>
    </recommendedName>
</protein>
<evidence type="ECO:0000313" key="2">
    <source>
        <dbReference type="EMBL" id="CAE8620315.1"/>
    </source>
</evidence>
<dbReference type="Gene3D" id="2.60.40.10">
    <property type="entry name" value="Immunoglobulins"/>
    <property type="match status" value="2"/>
</dbReference>
<reference evidence="2" key="1">
    <citation type="submission" date="2021-02" db="EMBL/GenBank/DDBJ databases">
        <authorList>
            <person name="Dougan E. K."/>
            <person name="Rhodes N."/>
            <person name="Thang M."/>
            <person name="Chan C."/>
        </authorList>
    </citation>
    <scope>NUCLEOTIDE SEQUENCE</scope>
</reference>
<feature type="non-terminal residue" evidence="2">
    <location>
        <position position="223"/>
    </location>
</feature>
<dbReference type="PANTHER" id="PTHR15048:SF0">
    <property type="entry name" value="STARCH-BINDING DOMAIN-CONTAINING PROTEIN 1"/>
    <property type="match status" value="1"/>
</dbReference>
<dbReference type="SMART" id="SM01065">
    <property type="entry name" value="CBM_2"/>
    <property type="match status" value="2"/>
</dbReference>
<dbReference type="PROSITE" id="PS51166">
    <property type="entry name" value="CBM20"/>
    <property type="match status" value="1"/>
</dbReference>